<comment type="caution">
    <text evidence="2">The sequence shown here is derived from an EMBL/GenBank/DDBJ whole genome shotgun (WGS) entry which is preliminary data.</text>
</comment>
<evidence type="ECO:0000313" key="3">
    <source>
        <dbReference type="Proteomes" id="UP001595387"/>
    </source>
</evidence>
<feature type="transmembrane region" description="Helical" evidence="1">
    <location>
        <begin position="33"/>
        <end position="53"/>
    </location>
</feature>
<keyword evidence="1" id="KW-0812">Transmembrane</keyword>
<keyword evidence="1" id="KW-1133">Transmembrane helix</keyword>
<dbReference type="EMBL" id="JBHRRZ010000002">
    <property type="protein sequence ID" value="MFC2947016.1"/>
    <property type="molecule type" value="Genomic_DNA"/>
</dbReference>
<reference evidence="3" key="1">
    <citation type="journal article" date="2019" name="Int. J. Syst. Evol. Microbiol.">
        <title>The Global Catalogue of Microorganisms (GCM) 10K type strain sequencing project: providing services to taxonomists for standard genome sequencing and annotation.</title>
        <authorList>
            <consortium name="The Broad Institute Genomics Platform"/>
            <consortium name="The Broad Institute Genome Sequencing Center for Infectious Disease"/>
            <person name="Wu L."/>
            <person name="Ma J."/>
        </authorList>
    </citation>
    <scope>NUCLEOTIDE SEQUENCE [LARGE SCALE GENOMIC DNA]</scope>
    <source>
        <strain evidence="3">KCTC 13193</strain>
    </source>
</reference>
<sequence>MEHGKALAIKGLLTLVALYIVLGIGFGMSFWNVLITTIVLGVISYFAGDLGVLPKNGNMMATVSDLGLTFIVVWLMGMLLTSMDFGTMAGAALISALVIAAAEYFFHIYITRNGPVGHNRYTTSH</sequence>
<evidence type="ECO:0000256" key="1">
    <source>
        <dbReference type="SAM" id="Phobius"/>
    </source>
</evidence>
<feature type="transmembrane region" description="Helical" evidence="1">
    <location>
        <begin position="89"/>
        <end position="110"/>
    </location>
</feature>
<dbReference type="Pfam" id="PF10710">
    <property type="entry name" value="DUF2512"/>
    <property type="match status" value="1"/>
</dbReference>
<dbReference type="Proteomes" id="UP001595387">
    <property type="component" value="Unassembled WGS sequence"/>
</dbReference>
<feature type="transmembrane region" description="Helical" evidence="1">
    <location>
        <begin position="65"/>
        <end position="83"/>
    </location>
</feature>
<protein>
    <submittedName>
        <fullName evidence="2">YndM family protein</fullName>
    </submittedName>
</protein>
<keyword evidence="3" id="KW-1185">Reference proteome</keyword>
<accession>A0ABV7A1Z8</accession>
<keyword evidence="1" id="KW-0472">Membrane</keyword>
<evidence type="ECO:0000313" key="2">
    <source>
        <dbReference type="EMBL" id="MFC2947016.1"/>
    </source>
</evidence>
<feature type="transmembrane region" description="Helical" evidence="1">
    <location>
        <begin position="7"/>
        <end position="27"/>
    </location>
</feature>
<name>A0ABV7A1Z8_9BACI</name>
<gene>
    <name evidence="2" type="ORF">ACFODW_01380</name>
</gene>
<proteinExistence type="predicted"/>
<dbReference type="RefSeq" id="WP_390301793.1">
    <property type="nucleotide sequence ID" value="NZ_JBHRRZ010000002.1"/>
</dbReference>
<organism evidence="2 3">
    <name type="scientific">Virgibacillus sediminis</name>
    <dbReference type="NCBI Taxonomy" id="202260"/>
    <lineage>
        <taxon>Bacteria</taxon>
        <taxon>Bacillati</taxon>
        <taxon>Bacillota</taxon>
        <taxon>Bacilli</taxon>
        <taxon>Bacillales</taxon>
        <taxon>Bacillaceae</taxon>
        <taxon>Virgibacillus</taxon>
    </lineage>
</organism>
<dbReference type="InterPro" id="IPR019649">
    <property type="entry name" value="DUF2512"/>
</dbReference>